<accession>A0ABW7W295</accession>
<comment type="caution">
    <text evidence="1">The sequence shown here is derived from an EMBL/GenBank/DDBJ whole genome shotgun (WGS) entry which is preliminary data.</text>
</comment>
<dbReference type="Proteomes" id="UP001611494">
    <property type="component" value="Unassembled WGS sequence"/>
</dbReference>
<evidence type="ECO:0000313" key="2">
    <source>
        <dbReference type="Proteomes" id="UP001611494"/>
    </source>
</evidence>
<reference evidence="1 2" key="1">
    <citation type="submission" date="2024-10" db="EMBL/GenBank/DDBJ databases">
        <title>The Natural Products Discovery Center: Release of the First 8490 Sequenced Strains for Exploring Actinobacteria Biosynthetic Diversity.</title>
        <authorList>
            <person name="Kalkreuter E."/>
            <person name="Kautsar S.A."/>
            <person name="Yang D."/>
            <person name="Bader C.D."/>
            <person name="Teijaro C.N."/>
            <person name="Fluegel L."/>
            <person name="Davis C.M."/>
            <person name="Simpson J.R."/>
            <person name="Lauterbach L."/>
            <person name="Steele A.D."/>
            <person name="Gui C."/>
            <person name="Meng S."/>
            <person name="Li G."/>
            <person name="Viehrig K."/>
            <person name="Ye F."/>
            <person name="Su P."/>
            <person name="Kiefer A.F."/>
            <person name="Nichols A."/>
            <person name="Cepeda A.J."/>
            <person name="Yan W."/>
            <person name="Fan B."/>
            <person name="Jiang Y."/>
            <person name="Adhikari A."/>
            <person name="Zheng C.-J."/>
            <person name="Schuster L."/>
            <person name="Cowan T.M."/>
            <person name="Smanski M.J."/>
            <person name="Chevrette M.G."/>
            <person name="De Carvalho L.P.S."/>
            <person name="Shen B."/>
        </authorList>
    </citation>
    <scope>NUCLEOTIDE SEQUENCE [LARGE SCALE GENOMIC DNA]</scope>
    <source>
        <strain evidence="1 2">NPDC019377</strain>
    </source>
</reference>
<protein>
    <submittedName>
        <fullName evidence="1">Uncharacterized protein</fullName>
    </submittedName>
</protein>
<organism evidence="1 2">
    <name type="scientific">Nocardia testacea</name>
    <dbReference type="NCBI Taxonomy" id="248551"/>
    <lineage>
        <taxon>Bacteria</taxon>
        <taxon>Bacillati</taxon>
        <taxon>Actinomycetota</taxon>
        <taxon>Actinomycetes</taxon>
        <taxon>Mycobacteriales</taxon>
        <taxon>Nocardiaceae</taxon>
        <taxon>Nocardia</taxon>
    </lineage>
</organism>
<evidence type="ECO:0000313" key="1">
    <source>
        <dbReference type="EMBL" id="MFI2232656.1"/>
    </source>
</evidence>
<name>A0ABW7W295_9NOCA</name>
<proteinExistence type="predicted"/>
<gene>
    <name evidence="1" type="ORF">ACH49Z_22660</name>
</gene>
<sequence length="78" mass="8687">MRGKAQVVTDPASERFDSIQGLDVEEFPEPVSVAVKLSRIRAIQREQGGPRLAYFPKEPVMYESWPAGGGAPVRWMGR</sequence>
<keyword evidence="2" id="KW-1185">Reference proteome</keyword>
<dbReference type="EMBL" id="JBIRYL010000008">
    <property type="protein sequence ID" value="MFI2232656.1"/>
    <property type="molecule type" value="Genomic_DNA"/>
</dbReference>
<dbReference type="RefSeq" id="WP_397064436.1">
    <property type="nucleotide sequence ID" value="NZ_JBIRYL010000008.1"/>
</dbReference>